<accession>A0ABX5WTZ7</accession>
<reference evidence="1 2" key="1">
    <citation type="submission" date="2019-07" db="EMBL/GenBank/DDBJ databases">
        <title>Shewanella sp. YLB-06 whole genomic sequence.</title>
        <authorList>
            <person name="Yu L."/>
        </authorList>
    </citation>
    <scope>NUCLEOTIDE SEQUENCE [LARGE SCALE GENOMIC DNA]</scope>
    <source>
        <strain evidence="1 2">YLB-06</strain>
    </source>
</reference>
<evidence type="ECO:0000313" key="2">
    <source>
        <dbReference type="Proteomes" id="UP000315947"/>
    </source>
</evidence>
<name>A0ABX5WTZ7_9GAMM</name>
<proteinExistence type="predicted"/>
<gene>
    <name evidence="1" type="ORF">FM037_04040</name>
</gene>
<evidence type="ECO:0008006" key="3">
    <source>
        <dbReference type="Google" id="ProtNLM"/>
    </source>
</evidence>
<evidence type="ECO:0000313" key="1">
    <source>
        <dbReference type="EMBL" id="QDO82559.1"/>
    </source>
</evidence>
<protein>
    <recommendedName>
        <fullName evidence="3">Globin-sensor domain-containing protein</fullName>
    </recommendedName>
</protein>
<sequence>MFQTYIRHFLSDPQGRGECLSDIWSIAGPIGQIHKCRGGMDAKERPIHRVLTIILDGYTAFSFTYFGI</sequence>
<keyword evidence="2" id="KW-1185">Reference proteome</keyword>
<dbReference type="RefSeq" id="WP_144044948.1">
    <property type="nucleotide sequence ID" value="NZ_CP041614.1"/>
</dbReference>
<organism evidence="1 2">
    <name type="scientific">Shewanella psychropiezotolerans</name>
    <dbReference type="NCBI Taxonomy" id="2593655"/>
    <lineage>
        <taxon>Bacteria</taxon>
        <taxon>Pseudomonadati</taxon>
        <taxon>Pseudomonadota</taxon>
        <taxon>Gammaproteobacteria</taxon>
        <taxon>Alteromonadales</taxon>
        <taxon>Shewanellaceae</taxon>
        <taxon>Shewanella</taxon>
    </lineage>
</organism>
<dbReference type="EMBL" id="CP041614">
    <property type="protein sequence ID" value="QDO82559.1"/>
    <property type="molecule type" value="Genomic_DNA"/>
</dbReference>
<dbReference type="Proteomes" id="UP000315947">
    <property type="component" value="Chromosome"/>
</dbReference>